<dbReference type="AlphaFoldDB" id="A0A0K2UK15"/>
<protein>
    <submittedName>
        <fullName evidence="1">Uncharacterized protein</fullName>
    </submittedName>
</protein>
<dbReference type="EMBL" id="HACA01021258">
    <property type="protein sequence ID" value="CDW38619.1"/>
    <property type="molecule type" value="Transcribed_RNA"/>
</dbReference>
<name>A0A0K2UK15_LEPSM</name>
<proteinExistence type="predicted"/>
<reference evidence="1" key="1">
    <citation type="submission" date="2014-05" db="EMBL/GenBank/DDBJ databases">
        <authorList>
            <person name="Chronopoulou M."/>
        </authorList>
    </citation>
    <scope>NUCLEOTIDE SEQUENCE</scope>
    <source>
        <tissue evidence="1">Whole organism</tissue>
    </source>
</reference>
<organism evidence="1">
    <name type="scientific">Lepeophtheirus salmonis</name>
    <name type="common">Salmon louse</name>
    <name type="synonym">Caligus salmonis</name>
    <dbReference type="NCBI Taxonomy" id="72036"/>
    <lineage>
        <taxon>Eukaryota</taxon>
        <taxon>Metazoa</taxon>
        <taxon>Ecdysozoa</taxon>
        <taxon>Arthropoda</taxon>
        <taxon>Crustacea</taxon>
        <taxon>Multicrustacea</taxon>
        <taxon>Hexanauplia</taxon>
        <taxon>Copepoda</taxon>
        <taxon>Siphonostomatoida</taxon>
        <taxon>Caligidae</taxon>
        <taxon>Lepeophtheirus</taxon>
    </lineage>
</organism>
<sequence>MTSKIPLRNIWIEDISENRQVYHMKRKYGSSVYLHQ</sequence>
<evidence type="ECO:0000313" key="1">
    <source>
        <dbReference type="EMBL" id="CDW38619.1"/>
    </source>
</evidence>
<accession>A0A0K2UK15</accession>